<evidence type="ECO:0000313" key="1">
    <source>
        <dbReference type="EMBL" id="KAG1803424.1"/>
    </source>
</evidence>
<feature type="non-terminal residue" evidence="1">
    <location>
        <position position="1"/>
    </location>
</feature>
<dbReference type="Proteomes" id="UP000807769">
    <property type="component" value="Unassembled WGS sequence"/>
</dbReference>
<proteinExistence type="predicted"/>
<gene>
    <name evidence="1" type="ORF">BJ212DRAFT_1285083</name>
</gene>
<sequence length="84" mass="9317">GVLEDHLIHECLIIVLCPLKVAAHEGVMLSDPVRHSHYCFTLLTSYIVDTPEAMMLAAVGRKTSPVTMAMYKQFGDSFHHGPHT</sequence>
<dbReference type="GeneID" id="64625882"/>
<keyword evidence="2" id="KW-1185">Reference proteome</keyword>
<comment type="caution">
    <text evidence="1">The sequence shown here is derived from an EMBL/GenBank/DDBJ whole genome shotgun (WGS) entry which is preliminary data.</text>
</comment>
<dbReference type="EMBL" id="JABBWG010000066">
    <property type="protein sequence ID" value="KAG1803424.1"/>
    <property type="molecule type" value="Genomic_DNA"/>
</dbReference>
<evidence type="ECO:0000313" key="2">
    <source>
        <dbReference type="Proteomes" id="UP000807769"/>
    </source>
</evidence>
<organism evidence="1 2">
    <name type="scientific">Suillus subaureus</name>
    <dbReference type="NCBI Taxonomy" id="48587"/>
    <lineage>
        <taxon>Eukaryota</taxon>
        <taxon>Fungi</taxon>
        <taxon>Dikarya</taxon>
        <taxon>Basidiomycota</taxon>
        <taxon>Agaricomycotina</taxon>
        <taxon>Agaricomycetes</taxon>
        <taxon>Agaricomycetidae</taxon>
        <taxon>Boletales</taxon>
        <taxon>Suillineae</taxon>
        <taxon>Suillaceae</taxon>
        <taxon>Suillus</taxon>
    </lineage>
</organism>
<dbReference type="RefSeq" id="XP_041186610.1">
    <property type="nucleotide sequence ID" value="XM_041331865.1"/>
</dbReference>
<dbReference type="AlphaFoldDB" id="A0A9P7J5A5"/>
<dbReference type="OrthoDB" id="2418900at2759"/>
<protein>
    <submittedName>
        <fullName evidence="1">Uncharacterized protein</fullName>
    </submittedName>
</protein>
<dbReference type="InterPro" id="IPR041078">
    <property type="entry name" value="Plavaka"/>
</dbReference>
<dbReference type="Pfam" id="PF18759">
    <property type="entry name" value="Plavaka"/>
    <property type="match status" value="1"/>
</dbReference>
<name>A0A9P7J5A5_9AGAM</name>
<reference evidence="1" key="1">
    <citation type="journal article" date="2020" name="New Phytol.">
        <title>Comparative genomics reveals dynamic genome evolution in host specialist ectomycorrhizal fungi.</title>
        <authorList>
            <person name="Lofgren L.A."/>
            <person name="Nguyen N.H."/>
            <person name="Vilgalys R."/>
            <person name="Ruytinx J."/>
            <person name="Liao H.L."/>
            <person name="Branco S."/>
            <person name="Kuo A."/>
            <person name="LaButti K."/>
            <person name="Lipzen A."/>
            <person name="Andreopoulos W."/>
            <person name="Pangilinan J."/>
            <person name="Riley R."/>
            <person name="Hundley H."/>
            <person name="Na H."/>
            <person name="Barry K."/>
            <person name="Grigoriev I.V."/>
            <person name="Stajich J.E."/>
            <person name="Kennedy P.G."/>
        </authorList>
    </citation>
    <scope>NUCLEOTIDE SEQUENCE</scope>
    <source>
        <strain evidence="1">MN1</strain>
    </source>
</reference>
<accession>A0A9P7J5A5</accession>